<feature type="region of interest" description="Disordered" evidence="1">
    <location>
        <begin position="100"/>
        <end position="127"/>
    </location>
</feature>
<organism evidence="2 3">
    <name type="scientific">Tolypocladium paradoxum</name>
    <dbReference type="NCBI Taxonomy" id="94208"/>
    <lineage>
        <taxon>Eukaryota</taxon>
        <taxon>Fungi</taxon>
        <taxon>Dikarya</taxon>
        <taxon>Ascomycota</taxon>
        <taxon>Pezizomycotina</taxon>
        <taxon>Sordariomycetes</taxon>
        <taxon>Hypocreomycetidae</taxon>
        <taxon>Hypocreales</taxon>
        <taxon>Ophiocordycipitaceae</taxon>
        <taxon>Tolypocladium</taxon>
    </lineage>
</organism>
<dbReference type="EMBL" id="PKSG01000486">
    <property type="protein sequence ID" value="POR34857.1"/>
    <property type="molecule type" value="Genomic_DNA"/>
</dbReference>
<sequence length="207" mass="21788">MMARESASSEGGGDGGDATCEVPVPTWRAPQGVALRCTFQLPLTRCRYPRYGAQARTTHPPPGDMHLAAAQPWPVPWSGAQVAAAPNAVEAAAAAARSGVEGSQFPPISMTDSGPGGNGGQPWTSPAQSVDFAASADACSRGACLAWGALISELRAHLARRRDRATWPAISRACAAHHHRAPSLSPLSSRHPRPPFSSSWLWQLGRR</sequence>
<evidence type="ECO:0000313" key="3">
    <source>
        <dbReference type="Proteomes" id="UP000237481"/>
    </source>
</evidence>
<evidence type="ECO:0000313" key="2">
    <source>
        <dbReference type="EMBL" id="POR34857.1"/>
    </source>
</evidence>
<proteinExistence type="predicted"/>
<comment type="caution">
    <text evidence="2">The sequence shown here is derived from an EMBL/GenBank/DDBJ whole genome shotgun (WGS) entry which is preliminary data.</text>
</comment>
<reference evidence="2 3" key="1">
    <citation type="submission" date="2018-01" db="EMBL/GenBank/DDBJ databases">
        <title>Harnessing the power of phylogenomics to disentangle the directionality and signatures of interkingdom host jumping in the parasitic fungal genus Tolypocladium.</title>
        <authorList>
            <person name="Quandt C.A."/>
            <person name="Patterson W."/>
            <person name="Spatafora J.W."/>
        </authorList>
    </citation>
    <scope>NUCLEOTIDE SEQUENCE [LARGE SCALE GENOMIC DNA]</scope>
    <source>
        <strain evidence="2 3">NRBC 100945</strain>
    </source>
</reference>
<accession>A0A2S4KXH5</accession>
<feature type="region of interest" description="Disordered" evidence="1">
    <location>
        <begin position="1"/>
        <end position="20"/>
    </location>
</feature>
<dbReference type="AlphaFoldDB" id="A0A2S4KXH5"/>
<evidence type="ECO:0000256" key="1">
    <source>
        <dbReference type="SAM" id="MobiDB-lite"/>
    </source>
</evidence>
<protein>
    <submittedName>
        <fullName evidence="2">Uncharacterized protein</fullName>
    </submittedName>
</protein>
<name>A0A2S4KXH5_9HYPO</name>
<dbReference type="Proteomes" id="UP000237481">
    <property type="component" value="Unassembled WGS sequence"/>
</dbReference>
<keyword evidence="3" id="KW-1185">Reference proteome</keyword>
<gene>
    <name evidence="2" type="ORF">TPAR_04964</name>
</gene>